<accession>A0A059XTA3</accession>
<dbReference type="RefSeq" id="WP_038505697.1">
    <property type="nucleotide sequence ID" value="NZ_CP007243.1"/>
</dbReference>
<sequence>MADAAYDAASLRTLPKGLGLVPVIDQNPRRGEKIPIDLDRVCRYKGQTYAELFFARLTDKFGSRMIFVRGNWKVMTRLIYGVLAILADQLLGHIS</sequence>
<dbReference type="OrthoDB" id="6064983at2"/>
<proteinExistence type="predicted"/>
<evidence type="ECO:0000313" key="1">
    <source>
        <dbReference type="EMBL" id="AIA31834.1"/>
    </source>
</evidence>
<evidence type="ECO:0000313" key="2">
    <source>
        <dbReference type="Proteomes" id="UP000027059"/>
    </source>
</evidence>
<keyword evidence="2" id="KW-1185">Reference proteome</keyword>
<dbReference type="EMBL" id="CP007243">
    <property type="protein sequence ID" value="AIA31834.1"/>
    <property type="molecule type" value="Genomic_DNA"/>
</dbReference>
<dbReference type="HOGENOM" id="CLU_2369393_0_0_0"/>
<dbReference type="Proteomes" id="UP000027059">
    <property type="component" value="Chromosome"/>
</dbReference>
<dbReference type="KEGG" id="lfp:Y981_08645"/>
<reference evidence="1 2" key="2">
    <citation type="journal article" date="2015" name="Biomed. Res. Int.">
        <title>Effects of Arsenite Resistance on the Growth and Functional Gene Expression of Leptospirillum ferriphilum and Acidithiobacillus thiooxidans in Pure Culture and Coculture.</title>
        <authorList>
            <person name="Jiang H."/>
            <person name="Liang Y."/>
            <person name="Yin H."/>
            <person name="Xiao Y."/>
            <person name="Guo X."/>
            <person name="Xu Y."/>
            <person name="Hu Q."/>
            <person name="Liu H."/>
            <person name="Liu X."/>
        </authorList>
    </citation>
    <scope>NUCLEOTIDE SEQUENCE [LARGE SCALE GENOMIC DNA]</scope>
    <source>
        <strain evidence="1 2">YSK</strain>
    </source>
</reference>
<gene>
    <name evidence="1" type="ORF">Y981_08645</name>
</gene>
<protein>
    <recommendedName>
        <fullName evidence="3">Transposase</fullName>
    </recommendedName>
</protein>
<organism evidence="1 2">
    <name type="scientific">Leptospirillum ferriphilum YSK</name>
    <dbReference type="NCBI Taxonomy" id="1441628"/>
    <lineage>
        <taxon>Bacteria</taxon>
        <taxon>Pseudomonadati</taxon>
        <taxon>Nitrospirota</taxon>
        <taxon>Nitrospiria</taxon>
        <taxon>Nitrospirales</taxon>
        <taxon>Nitrospiraceae</taxon>
        <taxon>Leptospirillum</taxon>
    </lineage>
</organism>
<name>A0A059XTA3_9BACT</name>
<evidence type="ECO:0008006" key="3">
    <source>
        <dbReference type="Google" id="ProtNLM"/>
    </source>
</evidence>
<reference evidence="2" key="1">
    <citation type="submission" date="2014-02" db="EMBL/GenBank/DDBJ databases">
        <title>Complete genome sequence and comparative genomic analysis of the nitrogen-fixing bacterium Leptospirillum ferriphilum YSK.</title>
        <authorList>
            <person name="Guo X."/>
            <person name="Yin H."/>
            <person name="Liang Y."/>
            <person name="Hu Q."/>
            <person name="Ma L."/>
            <person name="Xiao Y."/>
            <person name="Zhang X."/>
            <person name="Qiu G."/>
            <person name="Liu X."/>
        </authorList>
    </citation>
    <scope>NUCLEOTIDE SEQUENCE [LARGE SCALE GENOMIC DNA]</scope>
    <source>
        <strain evidence="2">YSK</strain>
    </source>
</reference>
<dbReference type="AlphaFoldDB" id="A0A059XTA3"/>